<evidence type="ECO:0000313" key="1">
    <source>
        <dbReference type="EMBL" id="GAA3198668.1"/>
    </source>
</evidence>
<keyword evidence="2" id="KW-1185">Reference proteome</keyword>
<evidence type="ECO:0000313" key="2">
    <source>
        <dbReference type="Proteomes" id="UP001501237"/>
    </source>
</evidence>
<proteinExistence type="predicted"/>
<sequence>MPHAPTTPLAAALDRVEELLGTHADALEEPEHAARDLRDLREEATSARPDVARRDSALSRLTHRVSTVAPLLTAVESVRNLLA</sequence>
<name>A0ABP6Q0G9_9ACTN</name>
<comment type="caution">
    <text evidence="1">The sequence shown here is derived from an EMBL/GenBank/DDBJ whole genome shotgun (WGS) entry which is preliminary data.</text>
</comment>
<gene>
    <name evidence="1" type="ORF">GCM10010468_10560</name>
</gene>
<dbReference type="EMBL" id="BAAAUV010000002">
    <property type="protein sequence ID" value="GAA3198668.1"/>
    <property type="molecule type" value="Genomic_DNA"/>
</dbReference>
<dbReference type="InterPro" id="IPR045999">
    <property type="entry name" value="DUF5955"/>
</dbReference>
<dbReference type="Pfam" id="PF19380">
    <property type="entry name" value="DUF5955"/>
    <property type="match status" value="1"/>
</dbReference>
<dbReference type="Proteomes" id="UP001501237">
    <property type="component" value="Unassembled WGS sequence"/>
</dbReference>
<dbReference type="RefSeq" id="WP_344822726.1">
    <property type="nucleotide sequence ID" value="NZ_BAAAUV010000002.1"/>
</dbReference>
<organism evidence="1 2">
    <name type="scientific">Actinocorallia longicatena</name>
    <dbReference type="NCBI Taxonomy" id="111803"/>
    <lineage>
        <taxon>Bacteria</taxon>
        <taxon>Bacillati</taxon>
        <taxon>Actinomycetota</taxon>
        <taxon>Actinomycetes</taxon>
        <taxon>Streptosporangiales</taxon>
        <taxon>Thermomonosporaceae</taxon>
        <taxon>Actinocorallia</taxon>
    </lineage>
</organism>
<reference evidence="2" key="1">
    <citation type="journal article" date="2019" name="Int. J. Syst. Evol. Microbiol.">
        <title>The Global Catalogue of Microorganisms (GCM) 10K type strain sequencing project: providing services to taxonomists for standard genome sequencing and annotation.</title>
        <authorList>
            <consortium name="The Broad Institute Genomics Platform"/>
            <consortium name="The Broad Institute Genome Sequencing Center for Infectious Disease"/>
            <person name="Wu L."/>
            <person name="Ma J."/>
        </authorList>
    </citation>
    <scope>NUCLEOTIDE SEQUENCE [LARGE SCALE GENOMIC DNA]</scope>
    <source>
        <strain evidence="2">JCM 9377</strain>
    </source>
</reference>
<protein>
    <submittedName>
        <fullName evidence="1">Uncharacterized protein</fullName>
    </submittedName>
</protein>
<accession>A0ABP6Q0G9</accession>